<reference evidence="7 8" key="1">
    <citation type="submission" date="2017-05" db="EMBL/GenBank/DDBJ databases">
        <title>Biotechnological potential of actinobacteria isolated from South African environments.</title>
        <authorList>
            <person name="Le Roes-Hill M."/>
            <person name="Prins A."/>
            <person name="Durrell K.A."/>
        </authorList>
    </citation>
    <scope>NUCLEOTIDE SEQUENCE [LARGE SCALE GENOMIC DNA]</scope>
    <source>
        <strain evidence="7 8">HMC13</strain>
    </source>
</reference>
<dbReference type="PIRSF" id="PIRSF006324">
    <property type="entry name" value="LeuE"/>
    <property type="match status" value="1"/>
</dbReference>
<accession>A0A243S946</accession>
<name>A0A243S946_9ACTN</name>
<feature type="transmembrane region" description="Helical" evidence="6">
    <location>
        <begin position="194"/>
        <end position="215"/>
    </location>
</feature>
<evidence type="ECO:0000313" key="7">
    <source>
        <dbReference type="EMBL" id="OUD04138.1"/>
    </source>
</evidence>
<keyword evidence="2" id="KW-1003">Cell membrane</keyword>
<sequence length="250" mass="25997">MGAYGRVGGERRCHPRPARRGIGARIRSPLEEEPVSELTGFIAVSLVIIVVPGPDLALLLANTARSGRRAGIATAAGIMLGNALLAAAAVAGLTALLTASELGYAALRVAGAGYLAYLGIQALADFFRLRRSGAADARSHGPVPSSPPATARGARIAFRQGLISNLLNPKVAAFYLSLFPQFTLPGLTPTAEHTVLAGLFWLLALLWYVLVLLLLTRIEALLHRPGFRQGLAGVSGVGLIGLGAALALRD</sequence>
<feature type="transmembrane region" description="Helical" evidence="6">
    <location>
        <begin position="102"/>
        <end position="124"/>
    </location>
</feature>
<evidence type="ECO:0000256" key="5">
    <source>
        <dbReference type="ARBA" id="ARBA00023136"/>
    </source>
</evidence>
<organism evidence="7 8">
    <name type="scientific">Streptomyces swartbergensis</name>
    <dbReference type="NCBI Taxonomy" id="487165"/>
    <lineage>
        <taxon>Bacteria</taxon>
        <taxon>Bacillati</taxon>
        <taxon>Actinomycetota</taxon>
        <taxon>Actinomycetes</taxon>
        <taxon>Kitasatosporales</taxon>
        <taxon>Streptomycetaceae</taxon>
        <taxon>Streptomyces</taxon>
    </lineage>
</organism>
<evidence type="ECO:0008006" key="9">
    <source>
        <dbReference type="Google" id="ProtNLM"/>
    </source>
</evidence>
<keyword evidence="8" id="KW-1185">Reference proteome</keyword>
<evidence type="ECO:0000313" key="8">
    <source>
        <dbReference type="Proteomes" id="UP000195105"/>
    </source>
</evidence>
<dbReference type="AlphaFoldDB" id="A0A243S946"/>
<keyword evidence="4 6" id="KW-1133">Transmembrane helix</keyword>
<protein>
    <recommendedName>
        <fullName evidence="9">Lysine transporter LysE</fullName>
    </recommendedName>
</protein>
<gene>
    <name evidence="7" type="ORF">CA983_05660</name>
</gene>
<comment type="subcellular location">
    <subcellularLocation>
        <location evidence="1">Cell membrane</location>
        <topology evidence="1">Multi-pass membrane protein</topology>
    </subcellularLocation>
</comment>
<feature type="transmembrane region" description="Helical" evidence="6">
    <location>
        <begin position="38"/>
        <end position="60"/>
    </location>
</feature>
<dbReference type="GO" id="GO:0015171">
    <property type="term" value="F:amino acid transmembrane transporter activity"/>
    <property type="evidence" value="ECO:0007669"/>
    <property type="project" value="TreeGrafter"/>
</dbReference>
<dbReference type="Proteomes" id="UP000195105">
    <property type="component" value="Unassembled WGS sequence"/>
</dbReference>
<evidence type="ECO:0000256" key="6">
    <source>
        <dbReference type="SAM" id="Phobius"/>
    </source>
</evidence>
<dbReference type="EMBL" id="NGFN01000020">
    <property type="protein sequence ID" value="OUD04138.1"/>
    <property type="molecule type" value="Genomic_DNA"/>
</dbReference>
<evidence type="ECO:0000256" key="1">
    <source>
        <dbReference type="ARBA" id="ARBA00004651"/>
    </source>
</evidence>
<evidence type="ECO:0000256" key="4">
    <source>
        <dbReference type="ARBA" id="ARBA00022989"/>
    </source>
</evidence>
<feature type="transmembrane region" description="Helical" evidence="6">
    <location>
        <begin position="227"/>
        <end position="248"/>
    </location>
</feature>
<evidence type="ECO:0000256" key="2">
    <source>
        <dbReference type="ARBA" id="ARBA00022475"/>
    </source>
</evidence>
<dbReference type="GO" id="GO:0005886">
    <property type="term" value="C:plasma membrane"/>
    <property type="evidence" value="ECO:0007669"/>
    <property type="project" value="UniProtKB-SubCell"/>
</dbReference>
<feature type="transmembrane region" description="Helical" evidence="6">
    <location>
        <begin position="72"/>
        <end position="96"/>
    </location>
</feature>
<comment type="caution">
    <text evidence="7">The sequence shown here is derived from an EMBL/GenBank/DDBJ whole genome shotgun (WGS) entry which is preliminary data.</text>
</comment>
<dbReference type="InterPro" id="IPR001123">
    <property type="entry name" value="LeuE-type"/>
</dbReference>
<keyword evidence="3 6" id="KW-0812">Transmembrane</keyword>
<dbReference type="PANTHER" id="PTHR30086:SF20">
    <property type="entry name" value="ARGININE EXPORTER PROTEIN ARGO-RELATED"/>
    <property type="match status" value="1"/>
</dbReference>
<dbReference type="Pfam" id="PF01810">
    <property type="entry name" value="LysE"/>
    <property type="match status" value="1"/>
</dbReference>
<keyword evidence="5 6" id="KW-0472">Membrane</keyword>
<dbReference type="PANTHER" id="PTHR30086">
    <property type="entry name" value="ARGININE EXPORTER PROTEIN ARGO"/>
    <property type="match status" value="1"/>
</dbReference>
<proteinExistence type="predicted"/>
<evidence type="ECO:0000256" key="3">
    <source>
        <dbReference type="ARBA" id="ARBA00022692"/>
    </source>
</evidence>
<feature type="transmembrane region" description="Helical" evidence="6">
    <location>
        <begin position="162"/>
        <end position="182"/>
    </location>
</feature>